<dbReference type="Proteomes" id="UP000663853">
    <property type="component" value="Unassembled WGS sequence"/>
</dbReference>
<evidence type="ECO:0000259" key="3">
    <source>
        <dbReference type="Pfam" id="PF20153"/>
    </source>
</evidence>
<gene>
    <name evidence="4" type="ORF">RDB_LOCUS53479</name>
</gene>
<evidence type="ECO:0000313" key="4">
    <source>
        <dbReference type="EMBL" id="CAE6454710.1"/>
    </source>
</evidence>
<feature type="non-terminal residue" evidence="4">
    <location>
        <position position="1"/>
    </location>
</feature>
<feature type="compositionally biased region" description="Basic and acidic residues" evidence="1">
    <location>
        <begin position="579"/>
        <end position="590"/>
    </location>
</feature>
<feature type="transmembrane region" description="Helical" evidence="2">
    <location>
        <begin position="192"/>
        <end position="213"/>
    </location>
</feature>
<feature type="region of interest" description="Disordered" evidence="1">
    <location>
        <begin position="667"/>
        <end position="698"/>
    </location>
</feature>
<dbReference type="InterPro" id="IPR045338">
    <property type="entry name" value="DUF6535"/>
</dbReference>
<organism evidence="4 5">
    <name type="scientific">Rhizoctonia solani</name>
    <dbReference type="NCBI Taxonomy" id="456999"/>
    <lineage>
        <taxon>Eukaryota</taxon>
        <taxon>Fungi</taxon>
        <taxon>Dikarya</taxon>
        <taxon>Basidiomycota</taxon>
        <taxon>Agaricomycotina</taxon>
        <taxon>Agaricomycetes</taxon>
        <taxon>Cantharellales</taxon>
        <taxon>Ceratobasidiaceae</taxon>
        <taxon>Rhizoctonia</taxon>
    </lineage>
</organism>
<feature type="domain" description="DUF6535" evidence="3">
    <location>
        <begin position="17"/>
        <end position="161"/>
    </location>
</feature>
<accession>A0A8H3BD26</accession>
<keyword evidence="2" id="KW-1133">Transmembrane helix</keyword>
<evidence type="ECO:0000256" key="1">
    <source>
        <dbReference type="SAM" id="MobiDB-lite"/>
    </source>
</evidence>
<feature type="transmembrane region" description="Helical" evidence="2">
    <location>
        <begin position="145"/>
        <end position="171"/>
    </location>
</feature>
<comment type="caution">
    <text evidence="4">The sequence shown here is derived from an EMBL/GenBank/DDBJ whole genome shotgun (WGS) entry which is preliminary data.</text>
</comment>
<keyword evidence="2" id="KW-0472">Membrane</keyword>
<evidence type="ECO:0000256" key="2">
    <source>
        <dbReference type="SAM" id="Phobius"/>
    </source>
</evidence>
<proteinExistence type="predicted"/>
<name>A0A8H3BD26_9AGAM</name>
<dbReference type="Pfam" id="PF20153">
    <property type="entry name" value="DUF6535"/>
    <property type="match status" value="1"/>
</dbReference>
<dbReference type="EMBL" id="CAJMXA010001205">
    <property type="protein sequence ID" value="CAE6454710.1"/>
    <property type="molecule type" value="Genomic_DNA"/>
</dbReference>
<evidence type="ECO:0000313" key="5">
    <source>
        <dbReference type="Proteomes" id="UP000663853"/>
    </source>
</evidence>
<dbReference type="AlphaFoldDB" id="A0A8H3BD26"/>
<feature type="transmembrane region" description="Helical" evidence="2">
    <location>
        <begin position="92"/>
        <end position="110"/>
    </location>
</feature>
<sequence length="698" mass="76052">IHGCAFSDMAVHLWPQAALFSAISTTFLIETSGMLKQDPNDISAAALVVISQALVAISTGNSSANPLASTPPEQGNASDFVPSRVAVIVNTLWYMSLSLSIATAFLAMLAKDWCYSFSARRTGHPRDQAHRRQRKWKLIERLGTAYGLAAPLILLGYALIVLIFLSAGLFLTLDRYLTNVFVKTMREVLEGCVSCLSAAAGLLAVIAHPIYILCSGIHACVNHVIQRLELTEDLTTSLALGWLLQHCETASAVDIALQAIAGASRDIPKEPLLSSHATEQIMRRIVSHNSSEDKSMHDLYTRSLGFLGFKSSPNSTGEKDGTAGDVNVMVWDLKSRNEREVADLIKDGSFIPTDDNLDAIKIGNSVASQSLPFLMGEAKNTTAILNPIIDLLSRHSDSKDNELHPAAVQSLANAAALYTALSTTPESPSSLAMLCMKYCERLIRKQPDDGSSGISYNLETCGSSESPHSFETAAVFILRTRVLHAIRILVESNAEATLFQKITSSIGGMSEFFHNTAQLWLLLDRVGDSATDDQRRWKLLIENNLEDNLKLQSKGFDPMRRTGNNTLKSSSRNGSRSNRPRDILRKVEGGDSLKKHQRAYTARIIQRILKTRGSQGNEDLDALIEEDFRELPPRFQRFLPILAPLPPSRETSQVSLETQIEAASAGDMTAEPAAIGTGTGHVSVTMLHPPGTPESGDH</sequence>
<protein>
    <recommendedName>
        <fullName evidence="3">DUF6535 domain-containing protein</fullName>
    </recommendedName>
</protein>
<feature type="region of interest" description="Disordered" evidence="1">
    <location>
        <begin position="552"/>
        <end position="590"/>
    </location>
</feature>
<keyword evidence="2" id="KW-0812">Transmembrane</keyword>
<reference evidence="4" key="1">
    <citation type="submission" date="2021-01" db="EMBL/GenBank/DDBJ databases">
        <authorList>
            <person name="Kaushik A."/>
        </authorList>
    </citation>
    <scope>NUCLEOTIDE SEQUENCE</scope>
    <source>
        <strain evidence="4">AG6-10EEA</strain>
    </source>
</reference>